<dbReference type="InterPro" id="IPR039426">
    <property type="entry name" value="TonB-dep_rcpt-like"/>
</dbReference>
<gene>
    <name evidence="13" type="ORF">N1F79_23410</name>
</gene>
<dbReference type="PANTHER" id="PTHR47234:SF3">
    <property type="entry name" value="SECRETIN_TONB SHORT N-TERMINAL DOMAIN-CONTAINING PROTEIN"/>
    <property type="match status" value="1"/>
</dbReference>
<dbReference type="InterPro" id="IPR000531">
    <property type="entry name" value="Beta-barrel_TonB"/>
</dbReference>
<dbReference type="PANTHER" id="PTHR47234">
    <property type="match status" value="1"/>
</dbReference>
<keyword evidence="2 8" id="KW-0813">Transport</keyword>
<evidence type="ECO:0000256" key="10">
    <source>
        <dbReference type="SAM" id="SignalP"/>
    </source>
</evidence>
<evidence type="ECO:0000259" key="11">
    <source>
        <dbReference type="Pfam" id="PF00593"/>
    </source>
</evidence>
<comment type="caution">
    <text evidence="13">The sequence shown here is derived from an EMBL/GenBank/DDBJ whole genome shotgun (WGS) entry which is preliminary data.</text>
</comment>
<dbReference type="EMBL" id="JAODOP010000004">
    <property type="protein sequence ID" value="MEF3836091.1"/>
    <property type="molecule type" value="Genomic_DNA"/>
</dbReference>
<evidence type="ECO:0000256" key="1">
    <source>
        <dbReference type="ARBA" id="ARBA00004571"/>
    </source>
</evidence>
<feature type="signal peptide" evidence="10">
    <location>
        <begin position="1"/>
        <end position="19"/>
    </location>
</feature>
<dbReference type="Gene3D" id="2.60.40.1120">
    <property type="entry name" value="Carboxypeptidase-like, regulatory domain"/>
    <property type="match status" value="1"/>
</dbReference>
<comment type="subcellular location">
    <subcellularLocation>
        <location evidence="1 8">Cell outer membrane</location>
        <topology evidence="1 8">Multi-pass membrane protein</topology>
    </subcellularLocation>
</comment>
<keyword evidence="3 8" id="KW-1134">Transmembrane beta strand</keyword>
<keyword evidence="10" id="KW-0732">Signal</keyword>
<evidence type="ECO:0000256" key="6">
    <source>
        <dbReference type="ARBA" id="ARBA00023136"/>
    </source>
</evidence>
<dbReference type="Proteomes" id="UP001337305">
    <property type="component" value="Unassembled WGS sequence"/>
</dbReference>
<protein>
    <submittedName>
        <fullName evidence="13">TonB-dependent receptor</fullName>
    </submittedName>
</protein>
<dbReference type="InterPro" id="IPR037066">
    <property type="entry name" value="Plug_dom_sf"/>
</dbReference>
<feature type="domain" description="TonB-dependent receptor-like beta-barrel" evidence="11">
    <location>
        <begin position="351"/>
        <end position="860"/>
    </location>
</feature>
<evidence type="ECO:0000259" key="12">
    <source>
        <dbReference type="Pfam" id="PF07715"/>
    </source>
</evidence>
<keyword evidence="7 8" id="KW-0998">Cell outer membrane</keyword>
<evidence type="ECO:0000256" key="7">
    <source>
        <dbReference type="ARBA" id="ARBA00023237"/>
    </source>
</evidence>
<organism evidence="13 14">
    <name type="scientific">Flavivirga spongiicola</name>
    <dbReference type="NCBI Taxonomy" id="421621"/>
    <lineage>
        <taxon>Bacteria</taxon>
        <taxon>Pseudomonadati</taxon>
        <taxon>Bacteroidota</taxon>
        <taxon>Flavobacteriia</taxon>
        <taxon>Flavobacteriales</taxon>
        <taxon>Flavobacteriaceae</taxon>
        <taxon>Flavivirga</taxon>
    </lineage>
</organism>
<keyword evidence="14" id="KW-1185">Reference proteome</keyword>
<dbReference type="Gene3D" id="2.170.130.10">
    <property type="entry name" value="TonB-dependent receptor, plug domain"/>
    <property type="match status" value="1"/>
</dbReference>
<comment type="similarity">
    <text evidence="8 9">Belongs to the TonB-dependent receptor family.</text>
</comment>
<dbReference type="PROSITE" id="PS52016">
    <property type="entry name" value="TONB_DEPENDENT_REC_3"/>
    <property type="match status" value="1"/>
</dbReference>
<dbReference type="InterPro" id="IPR008969">
    <property type="entry name" value="CarboxyPept-like_regulatory"/>
</dbReference>
<dbReference type="Pfam" id="PF00593">
    <property type="entry name" value="TonB_dep_Rec_b-barrel"/>
    <property type="match status" value="1"/>
</dbReference>
<proteinExistence type="inferred from homology"/>
<evidence type="ECO:0000256" key="2">
    <source>
        <dbReference type="ARBA" id="ARBA00022448"/>
    </source>
</evidence>
<sequence length="899" mass="96666">MKKTTLLFLLIFSVSFTFAQQNVSGLISDSSGIPIAGVNVVEKGTTNGVVSNFDGKFTISVDGNSTLVFSYIGYNSLEVPVNNRPIINVTLEDGVNLDEVILVGSRSPRRTATDTPVPVDVLDVADIASTTGKVEVNEILQYAAPSFNASKQSGSDGADHIVPASLRGLGPDQTLVLINGKRRHQSSLVNVFGTRGRGNSGTDLNAIPANAIKRIEVLRDGASAQYGSDAIAGVINIVLKDNTDGFSGGITYGAYSTAIGDGWEDATGETLSNVEGKNRLDGDDKSWDGETVKIDANYGVSLNDKGGFINFTTEFLSRQNTLRPGFSWRKGYGSAGIDGFNFMINAALPINDNTEVYAFGGRNFRDTNAYAFSRGAFDDAPNGELRTVSSLYPNGFTPRITSLITDVSISAGIKHKMDNGWNLDFNNTFGKNNFHYYIKGSNNASMKDASPTDFDAGGHFLSQNTTGIDFSKYFEDIASGMNIAFGMEYRTENFGIFAGEVSSYGLYDENGAVITNPAAQSVATSPLGNDLPGGSQGFPGYSPDNEVDRSRSNYGIYFDSELNVSETFMLAAAVRYENYSDFGSTINGKLASRLKISDDFTLRGSISTGFRAPSLAQLYYNLIFNNIVAGASVPSLLSANNSTVTKAFGIGQLNEEKAFNASIGFTYKNGGFTATVDAYSITVDDRIILTDNFTDQTILGPLNVDAAQFFANGVDTKTSGLDIVLGYETNVGEHGKARIGLIGNFNDLEIKSINNGNLNEFTFFGPFSQAYLEAAAPDYKFGLNLGYSCKKFDTTVSLTQFSEVTLQDFQWVDSPATTQAEADALFPVATDIYEAALVVDLSIGYQLSEKVKFSLGANNLFNKYPTPQFDGWTDQGGLADSVQMGSDGTYVFGRLNFKL</sequence>
<keyword evidence="4 8" id="KW-0812">Transmembrane</keyword>
<dbReference type="SUPFAM" id="SSF49464">
    <property type="entry name" value="Carboxypeptidase regulatory domain-like"/>
    <property type="match status" value="1"/>
</dbReference>
<keyword evidence="6 8" id="KW-0472">Membrane</keyword>
<dbReference type="Pfam" id="PF07715">
    <property type="entry name" value="Plug"/>
    <property type="match status" value="1"/>
</dbReference>
<name>A0ABU7XZD3_9FLAO</name>
<evidence type="ECO:0000313" key="13">
    <source>
        <dbReference type="EMBL" id="MEF3836091.1"/>
    </source>
</evidence>
<dbReference type="Gene3D" id="2.40.170.20">
    <property type="entry name" value="TonB-dependent receptor, beta-barrel domain"/>
    <property type="match status" value="1"/>
</dbReference>
<evidence type="ECO:0000313" key="14">
    <source>
        <dbReference type="Proteomes" id="UP001337305"/>
    </source>
</evidence>
<reference evidence="13 14" key="1">
    <citation type="submission" date="2022-09" db="EMBL/GenBank/DDBJ databases">
        <title>Genome sequencing of Flavivirga sp. MEBiC05379.</title>
        <authorList>
            <person name="Oh H.-M."/>
            <person name="Kwon K.K."/>
            <person name="Park M.J."/>
            <person name="Yang S.-H."/>
        </authorList>
    </citation>
    <scope>NUCLEOTIDE SEQUENCE [LARGE SCALE GENOMIC DNA]</scope>
    <source>
        <strain evidence="13 14">MEBiC05379</strain>
    </source>
</reference>
<dbReference type="RefSeq" id="WP_303308367.1">
    <property type="nucleotide sequence ID" value="NZ_JAODOP010000004.1"/>
</dbReference>
<evidence type="ECO:0000256" key="8">
    <source>
        <dbReference type="PROSITE-ProRule" id="PRU01360"/>
    </source>
</evidence>
<keyword evidence="5 9" id="KW-0798">TonB box</keyword>
<dbReference type="Pfam" id="PF13715">
    <property type="entry name" value="CarbopepD_reg_2"/>
    <property type="match status" value="1"/>
</dbReference>
<feature type="domain" description="TonB-dependent receptor plug" evidence="12">
    <location>
        <begin position="113"/>
        <end position="234"/>
    </location>
</feature>
<keyword evidence="13" id="KW-0675">Receptor</keyword>
<feature type="chain" id="PRO_5046159364" evidence="10">
    <location>
        <begin position="20"/>
        <end position="899"/>
    </location>
</feature>
<accession>A0ABU7XZD3</accession>
<dbReference type="InterPro" id="IPR036942">
    <property type="entry name" value="Beta-barrel_TonB_sf"/>
</dbReference>
<dbReference type="InterPro" id="IPR012910">
    <property type="entry name" value="Plug_dom"/>
</dbReference>
<evidence type="ECO:0000256" key="9">
    <source>
        <dbReference type="RuleBase" id="RU003357"/>
    </source>
</evidence>
<dbReference type="SUPFAM" id="SSF56935">
    <property type="entry name" value="Porins"/>
    <property type="match status" value="1"/>
</dbReference>
<evidence type="ECO:0000256" key="5">
    <source>
        <dbReference type="ARBA" id="ARBA00023077"/>
    </source>
</evidence>
<evidence type="ECO:0000256" key="3">
    <source>
        <dbReference type="ARBA" id="ARBA00022452"/>
    </source>
</evidence>
<evidence type="ECO:0000256" key="4">
    <source>
        <dbReference type="ARBA" id="ARBA00022692"/>
    </source>
</evidence>